<feature type="domain" description="SPOR" evidence="1">
    <location>
        <begin position="298"/>
        <end position="373"/>
    </location>
</feature>
<dbReference type="InterPro" id="IPR036680">
    <property type="entry name" value="SPOR-like_sf"/>
</dbReference>
<evidence type="ECO:0000313" key="3">
    <source>
        <dbReference type="Proteomes" id="UP001314903"/>
    </source>
</evidence>
<evidence type="ECO:0000313" key="2">
    <source>
        <dbReference type="EMBL" id="MBP2027369.1"/>
    </source>
</evidence>
<dbReference type="Proteomes" id="UP001314903">
    <property type="component" value="Unassembled WGS sequence"/>
</dbReference>
<dbReference type="EMBL" id="JAGGLI010000010">
    <property type="protein sequence ID" value="MBP2027369.1"/>
    <property type="molecule type" value="Genomic_DNA"/>
</dbReference>
<dbReference type="RefSeq" id="WP_209660405.1">
    <property type="nucleotide sequence ID" value="NZ_JAGGLI010000010.1"/>
</dbReference>
<dbReference type="InterPro" id="IPR014717">
    <property type="entry name" value="Transl_elong_EF1B/ribsomal_bS6"/>
</dbReference>
<evidence type="ECO:0000259" key="1">
    <source>
        <dbReference type="PROSITE" id="PS51724"/>
    </source>
</evidence>
<reference evidence="2 3" key="1">
    <citation type="submission" date="2021-03" db="EMBL/GenBank/DDBJ databases">
        <title>Genomic Encyclopedia of Type Strains, Phase IV (KMG-IV): sequencing the most valuable type-strain genomes for metagenomic binning, comparative biology and taxonomic classification.</title>
        <authorList>
            <person name="Goeker M."/>
        </authorList>
    </citation>
    <scope>NUCLEOTIDE SEQUENCE [LARGE SCALE GENOMIC DNA]</scope>
    <source>
        <strain evidence="2 3">DSM 27512</strain>
    </source>
</reference>
<organism evidence="2 3">
    <name type="scientific">Acetoanaerobium pronyense</name>
    <dbReference type="NCBI Taxonomy" id="1482736"/>
    <lineage>
        <taxon>Bacteria</taxon>
        <taxon>Bacillati</taxon>
        <taxon>Bacillota</taxon>
        <taxon>Clostridia</taxon>
        <taxon>Peptostreptococcales</taxon>
        <taxon>Filifactoraceae</taxon>
        <taxon>Acetoanaerobium</taxon>
    </lineage>
</organism>
<comment type="caution">
    <text evidence="2">The sequence shown here is derived from an EMBL/GenBank/DDBJ whole genome shotgun (WGS) entry which is preliminary data.</text>
</comment>
<sequence length="388" mass="44119">MKISAKEKNLLILLLCIVLGYLYYSFVYTPQREDIQNLQSERNEKKQVYAQMEDMLRKEGNIDLELRENREAIRILADDFFGDIDQEEAIVVLSDFARDSQSVFNRMSFTEPAFENILPVEETESTTESNLESDNDNIRKMSSQIDFEGDYNSLMSLLRNMKSYPKNILSTNMNINSDEDGNLNGNIAMDFYSVLSVDKYIEPKDSILSSRYIGSSSQLNPFNSYLWARTRSTGSSGQVASGRPSSLGLATVGSQGSYTVNTETGQNNIHTLYGGGATKDTVIISPTKTEEVVENKTPASLDRYSIQMIAFDKETVAQNYIYILDKQMVKDAYYIKNGLYVVYVGMYNSFVEALNDLESLKRYSKDAYIVKLDESQIKSYEDYKKVNN</sequence>
<dbReference type="Gene3D" id="3.30.70.60">
    <property type="match status" value="1"/>
</dbReference>
<dbReference type="PROSITE" id="PS51724">
    <property type="entry name" value="SPOR"/>
    <property type="match status" value="1"/>
</dbReference>
<dbReference type="SUPFAM" id="SSF110997">
    <property type="entry name" value="Sporulation related repeat"/>
    <property type="match status" value="1"/>
</dbReference>
<accession>A0ABS4KHY0</accession>
<protein>
    <submittedName>
        <fullName evidence="2">Tfp pilus assembly protein PilO</fullName>
    </submittedName>
</protein>
<keyword evidence="3" id="KW-1185">Reference proteome</keyword>
<dbReference type="Pfam" id="PF05036">
    <property type="entry name" value="SPOR"/>
    <property type="match status" value="1"/>
</dbReference>
<dbReference type="Gene3D" id="3.30.70.1070">
    <property type="entry name" value="Sporulation related repeat"/>
    <property type="match status" value="1"/>
</dbReference>
<proteinExistence type="predicted"/>
<gene>
    <name evidence="2" type="ORF">J2Z35_001163</name>
</gene>
<dbReference type="InterPro" id="IPR007730">
    <property type="entry name" value="SPOR-like_dom"/>
</dbReference>
<name>A0ABS4KHY0_9FIRM</name>